<dbReference type="RefSeq" id="WP_303700610.1">
    <property type="nucleotide sequence ID" value="NZ_VSIV01000092.1"/>
</dbReference>
<proteinExistence type="predicted"/>
<dbReference type="InterPro" id="IPR045584">
    <property type="entry name" value="Pilin-like"/>
</dbReference>
<organism evidence="2 3">
    <name type="scientific">Flexistipes sinusarabici</name>
    <dbReference type="NCBI Taxonomy" id="2352"/>
    <lineage>
        <taxon>Bacteria</taxon>
        <taxon>Pseudomonadati</taxon>
        <taxon>Deferribacterota</taxon>
        <taxon>Deferribacteres</taxon>
        <taxon>Deferribacterales</taxon>
        <taxon>Flexistipitaceae</taxon>
        <taxon>Flexistipes</taxon>
    </lineage>
</organism>
<keyword evidence="1" id="KW-0812">Transmembrane</keyword>
<name>A0A5D0MQF6_FLESI</name>
<dbReference type="NCBIfam" id="TIGR02532">
    <property type="entry name" value="IV_pilin_GFxxxE"/>
    <property type="match status" value="1"/>
</dbReference>
<evidence type="ECO:0000313" key="3">
    <source>
        <dbReference type="Proteomes" id="UP000323337"/>
    </source>
</evidence>
<keyword evidence="1" id="KW-0472">Membrane</keyword>
<dbReference type="AlphaFoldDB" id="A0A5D0MQF6"/>
<dbReference type="SUPFAM" id="SSF54523">
    <property type="entry name" value="Pili subunits"/>
    <property type="match status" value="1"/>
</dbReference>
<reference evidence="2 3" key="1">
    <citation type="submission" date="2019-08" db="EMBL/GenBank/DDBJ databases">
        <title>Genomic characterization of a novel candidate phylum (ARYD3) from a high temperature, high salinity tertiary oil reservoir in north central Oklahoma, USA.</title>
        <authorList>
            <person name="Youssef N.H."/>
            <person name="Yadav A."/>
            <person name="Elshahed M.S."/>
        </authorList>
    </citation>
    <scope>NUCLEOTIDE SEQUENCE [LARGE SCALE GENOMIC DNA]</scope>
    <source>
        <strain evidence="2">ARYD1</strain>
    </source>
</reference>
<comment type="caution">
    <text evidence="2">The sequence shown here is derived from an EMBL/GenBank/DDBJ whole genome shotgun (WGS) entry which is preliminary data.</text>
</comment>
<dbReference type="InterPro" id="IPR012902">
    <property type="entry name" value="N_methyl_site"/>
</dbReference>
<dbReference type="EMBL" id="VSIV01000092">
    <property type="protein sequence ID" value="TYB33891.1"/>
    <property type="molecule type" value="Genomic_DNA"/>
</dbReference>
<sequence length="158" mass="16173">KGFTLIELVIVIVILGILAAVAVPKFANLQTDAKKSAVQGLGGAVKAAADIVRAKWLVQDNVSLTSVDHDGLSSSDNISVLLGTGYPTADDDGIGSALDFDSDKFDNSSTGATGDYTLTYSGSNATPDDTGNDGCGVYYGVNTEDNSTTINIETGGCE</sequence>
<evidence type="ECO:0000256" key="1">
    <source>
        <dbReference type="SAM" id="Phobius"/>
    </source>
</evidence>
<gene>
    <name evidence="2" type="ORF">FXF49_03965</name>
</gene>
<protein>
    <submittedName>
        <fullName evidence="2">Type II secretion system protein</fullName>
    </submittedName>
</protein>
<dbReference type="PROSITE" id="PS00409">
    <property type="entry name" value="PROKAR_NTER_METHYL"/>
    <property type="match status" value="1"/>
</dbReference>
<dbReference type="Gene3D" id="3.30.700.10">
    <property type="entry name" value="Glycoprotein, Type 4 Pilin"/>
    <property type="match status" value="1"/>
</dbReference>
<feature type="transmembrane region" description="Helical" evidence="1">
    <location>
        <begin position="6"/>
        <end position="27"/>
    </location>
</feature>
<evidence type="ECO:0000313" key="2">
    <source>
        <dbReference type="EMBL" id="TYB33891.1"/>
    </source>
</evidence>
<dbReference type="Pfam" id="PF07963">
    <property type="entry name" value="N_methyl"/>
    <property type="match status" value="1"/>
</dbReference>
<dbReference type="Proteomes" id="UP000323337">
    <property type="component" value="Unassembled WGS sequence"/>
</dbReference>
<accession>A0A5D0MQF6</accession>
<feature type="non-terminal residue" evidence="2">
    <location>
        <position position="1"/>
    </location>
</feature>
<keyword evidence="1" id="KW-1133">Transmembrane helix</keyword>